<dbReference type="Pfam" id="PF00535">
    <property type="entry name" value="Glycos_transf_2"/>
    <property type="match status" value="1"/>
</dbReference>
<dbReference type="Gene3D" id="3.90.550.10">
    <property type="entry name" value="Spore Coat Polysaccharide Biosynthesis Protein SpsA, Chain A"/>
    <property type="match status" value="1"/>
</dbReference>
<sequence length="300" mass="33561">MADVKVSVCIPTYRHPELVRRALDSVLAQTGVSLEIVISDDSPDDAVERVVADCGGSGRVRYFRNPSRLGSPENWNQAVRRAEGDYVKLLHHDDYLTTADGLHKFVALLEDHPEADLGFSASEVWMVGSGDRWVHHPTAAQLRDLASRPQGLFAANVIGSPSAVIFRRTVTPSFDPRLIWLVDVDFYIRVLEARPGFGYCPEPLVCTANGDWQITAQVRGDTGLQLFEHLVVFDRIQAARGLQGVYLKAWANLFARHGVVSLDQIRRSAGGVHVPEVRLQLALWLARLLRLRDRWRGRRG</sequence>
<evidence type="ECO:0000313" key="2">
    <source>
        <dbReference type="EMBL" id="TMQ72214.1"/>
    </source>
</evidence>
<dbReference type="PANTHER" id="PTHR43685">
    <property type="entry name" value="GLYCOSYLTRANSFERASE"/>
    <property type="match status" value="1"/>
</dbReference>
<proteinExistence type="predicted"/>
<name>A0A538U8J4_UNCEI</name>
<accession>A0A538U8J4</accession>
<dbReference type="InterPro" id="IPR029044">
    <property type="entry name" value="Nucleotide-diphossugar_trans"/>
</dbReference>
<gene>
    <name evidence="2" type="ORF">E6K81_08165</name>
</gene>
<evidence type="ECO:0000313" key="3">
    <source>
        <dbReference type="Proteomes" id="UP000319771"/>
    </source>
</evidence>
<evidence type="ECO:0000259" key="1">
    <source>
        <dbReference type="Pfam" id="PF00535"/>
    </source>
</evidence>
<dbReference type="SUPFAM" id="SSF53448">
    <property type="entry name" value="Nucleotide-diphospho-sugar transferases"/>
    <property type="match status" value="1"/>
</dbReference>
<dbReference type="EMBL" id="VBPB01000116">
    <property type="protein sequence ID" value="TMQ72214.1"/>
    <property type="molecule type" value="Genomic_DNA"/>
</dbReference>
<keyword evidence="2" id="KW-0808">Transferase</keyword>
<dbReference type="Proteomes" id="UP000319771">
    <property type="component" value="Unassembled WGS sequence"/>
</dbReference>
<dbReference type="InterPro" id="IPR050834">
    <property type="entry name" value="Glycosyltransf_2"/>
</dbReference>
<comment type="caution">
    <text evidence="2">The sequence shown here is derived from an EMBL/GenBank/DDBJ whole genome shotgun (WGS) entry which is preliminary data.</text>
</comment>
<dbReference type="GO" id="GO:0016740">
    <property type="term" value="F:transferase activity"/>
    <property type="evidence" value="ECO:0007669"/>
    <property type="project" value="UniProtKB-KW"/>
</dbReference>
<reference evidence="2 3" key="1">
    <citation type="journal article" date="2019" name="Nat. Microbiol.">
        <title>Mediterranean grassland soil C-N compound turnover is dependent on rainfall and depth, and is mediated by genomically divergent microorganisms.</title>
        <authorList>
            <person name="Diamond S."/>
            <person name="Andeer P.F."/>
            <person name="Li Z."/>
            <person name="Crits-Christoph A."/>
            <person name="Burstein D."/>
            <person name="Anantharaman K."/>
            <person name="Lane K.R."/>
            <person name="Thomas B.C."/>
            <person name="Pan C."/>
            <person name="Northen T.R."/>
            <person name="Banfield J.F."/>
        </authorList>
    </citation>
    <scope>NUCLEOTIDE SEQUENCE [LARGE SCALE GENOMIC DNA]</scope>
    <source>
        <strain evidence="2">WS_11</strain>
    </source>
</reference>
<feature type="domain" description="Glycosyltransferase 2-like" evidence="1">
    <location>
        <begin position="7"/>
        <end position="118"/>
    </location>
</feature>
<organism evidence="2 3">
    <name type="scientific">Eiseniibacteriota bacterium</name>
    <dbReference type="NCBI Taxonomy" id="2212470"/>
    <lineage>
        <taxon>Bacteria</taxon>
        <taxon>Candidatus Eiseniibacteriota</taxon>
    </lineage>
</organism>
<protein>
    <submittedName>
        <fullName evidence="2">Glycosyltransferase family 2 protein</fullName>
    </submittedName>
</protein>
<dbReference type="PANTHER" id="PTHR43685:SF11">
    <property type="entry name" value="GLYCOSYLTRANSFERASE TAGX-RELATED"/>
    <property type="match status" value="1"/>
</dbReference>
<dbReference type="AlphaFoldDB" id="A0A538U8J4"/>
<dbReference type="InterPro" id="IPR001173">
    <property type="entry name" value="Glyco_trans_2-like"/>
</dbReference>